<dbReference type="Pfam" id="PF05345">
    <property type="entry name" value="He_PIG"/>
    <property type="match status" value="13"/>
</dbReference>
<feature type="domain" description="Autotransporter" evidence="1">
    <location>
        <begin position="3479"/>
        <end position="3735"/>
    </location>
</feature>
<accession>A0A1Y6G7V7</accession>
<dbReference type="PANTHER" id="PTHR37494:SF1">
    <property type="entry name" value="STAPHYLOCOCCUS AUREUS SURFACE PROTEIN A"/>
    <property type="match status" value="1"/>
</dbReference>
<gene>
    <name evidence="2" type="ORF">SAMN06295905_3489</name>
</gene>
<proteinExistence type="predicted"/>
<dbReference type="SMART" id="SM00635">
    <property type="entry name" value="BID_2"/>
    <property type="match status" value="4"/>
</dbReference>
<dbReference type="PROSITE" id="PS50194">
    <property type="entry name" value="FILAMIN_REPEAT"/>
    <property type="match status" value="1"/>
</dbReference>
<evidence type="ECO:0000313" key="3">
    <source>
        <dbReference type="Proteomes" id="UP000194474"/>
    </source>
</evidence>
<dbReference type="InterPro" id="IPR032109">
    <property type="entry name" value="Big_3_5"/>
</dbReference>
<dbReference type="InterPro" id="IPR003343">
    <property type="entry name" value="Big_2"/>
</dbReference>
<dbReference type="InterPro" id="IPR013783">
    <property type="entry name" value="Ig-like_fold"/>
</dbReference>
<dbReference type="PROSITE" id="PS51208">
    <property type="entry name" value="AUTOTRANSPORTER"/>
    <property type="match status" value="1"/>
</dbReference>
<dbReference type="GO" id="GO:0016020">
    <property type="term" value="C:membrane"/>
    <property type="evidence" value="ECO:0007669"/>
    <property type="project" value="InterPro"/>
</dbReference>
<dbReference type="PANTHER" id="PTHR37494">
    <property type="entry name" value="HEMAGGLUTININ"/>
    <property type="match status" value="1"/>
</dbReference>
<dbReference type="InterPro" id="IPR036709">
    <property type="entry name" value="Autotransporte_beta_dom_sf"/>
</dbReference>
<dbReference type="Gene3D" id="2.40.128.130">
    <property type="entry name" value="Autotransporter beta-domain"/>
    <property type="match status" value="1"/>
</dbReference>
<dbReference type="OrthoDB" id="5720638at2"/>
<dbReference type="CDD" id="cd11304">
    <property type="entry name" value="Cadherin_repeat"/>
    <property type="match status" value="1"/>
</dbReference>
<reference evidence="3" key="1">
    <citation type="submission" date="2017-04" db="EMBL/GenBank/DDBJ databases">
        <authorList>
            <person name="Varghese N."/>
            <person name="Submissions S."/>
        </authorList>
    </citation>
    <scope>NUCLEOTIDE SEQUENCE [LARGE SCALE GENOMIC DNA]</scope>
</reference>
<organism evidence="2 3">
    <name type="scientific">Devosia lucknowensis</name>
    <dbReference type="NCBI Taxonomy" id="1096929"/>
    <lineage>
        <taxon>Bacteria</taxon>
        <taxon>Pseudomonadati</taxon>
        <taxon>Pseudomonadota</taxon>
        <taxon>Alphaproteobacteria</taxon>
        <taxon>Hyphomicrobiales</taxon>
        <taxon>Devosiaceae</taxon>
        <taxon>Devosia</taxon>
    </lineage>
</organism>
<protein>
    <submittedName>
        <fullName evidence="2">Putative Ig domain-containing protein</fullName>
    </submittedName>
</protein>
<dbReference type="EMBL" id="FXWK01000002">
    <property type="protein sequence ID" value="SMQ86186.1"/>
    <property type="molecule type" value="Genomic_DNA"/>
</dbReference>
<name>A0A1Y6G7V7_9HYPH</name>
<evidence type="ECO:0000313" key="2">
    <source>
        <dbReference type="EMBL" id="SMQ86186.1"/>
    </source>
</evidence>
<dbReference type="Proteomes" id="UP000194474">
    <property type="component" value="Unassembled WGS sequence"/>
</dbReference>
<keyword evidence="3" id="KW-1185">Reference proteome</keyword>
<dbReference type="SMART" id="SM00869">
    <property type="entry name" value="Autotransporter"/>
    <property type="match status" value="1"/>
</dbReference>
<dbReference type="InterPro" id="IPR015919">
    <property type="entry name" value="Cadherin-like_sf"/>
</dbReference>
<dbReference type="RefSeq" id="WP_140049035.1">
    <property type="nucleotide sequence ID" value="NZ_FXWK01000002.1"/>
</dbReference>
<sequence length="3735" mass="368089">MRTLARALGAIAINVLASLVLSLIFATQVLAASPGCTAVNSGLLNYSGSSPAAHLGVVLGEFYPGDQLFMTYTTNTPKAGVILDLILTSVSVRTQTTGSTGTTFSQNATVGALLPIGAQAGITDLTAVLNPRNVVMTVTCTPAPAPATMSIAASPASSVFGQSTALTATLSSVGGQPSGNVVFTIDGVAQAPVPIVNGVATLNTSALTVGGHTVSASYAGNSSFTSASATLPGGVTVSKASTTTALSSSAANTAFGSSVTFTATASATAPGSGTPAGSIIFTVDNVDQAPITLSGGVATFSTSALGVGNHQVSARYVGNASYNGSASSTAAVTVAKAATSTAVTQSAASTVSGDAVTFRATVSSAGGTPSGSVVFSIDDVAQAPQTLSNGVAELTISSLAVGNRVVTASYAGSATMQGSIGTLSGGHTVTAIETTTTLSAPGPITYGATATITAAVTSGRGTPTGNVVFAVNGVNRAPVALSNGSASISLSGLDARTHAITAVYAGTATFGTSTGTLAGGQVVNKAATTTTVNAISPVVLGQSVSVLATVASGGLSPDGTIVFTVDGTAYDPIAVANGQASLVVPGLGVGNHSVSAAYSGSTKFIASSGSQAAVVNQAPSSLAISSSANPSVAGQAMTFTATATSNVGTPTGQVVFTIDNVAQTPVQLSNGTASLNWPAMSVGNHTVSAVYGGNSSLVGSSATLAGGQVVERAATQLSVAASAPASQFNAPVTFTAQVAAMAPGSGLPSGDVVFTIDGVAQAPVALSGGSASITRSNLSIGTHTVSAVYAGSGDYAPSAGILPGSVTIGAAATTTTLAFLPATPRLGDTATLTATVGTANGAAAGAVIFTVNSVDQTPVALVNGVAQFAIPNLATGTYTLGARLVASAQYQASDANSVSMTVQPGLTTTQVSASPGSVRLGETVVVSATVTATHGTPMGDVEFLADGTVIGRATLNSGSASLPIAGLARGSHVISANYLGSTDHATSSGEAATPVAVTAGATTVVVSASPQPARFGQAVTLSALVSALSGTPGGTVTFSVDGADLPAVLLTSGAASVPVPGLTPGRHTVLATYSGSTDYLASDSALSGGVTIDRAVASLSIETLPVNPVFGEATSVRASLTSPAGTPSGDVVFVVDGVALDPVTTLNGVATANLPSLSAGTHAIEARFAGDARFEAITDTLAGGLVIGQAATDLALTVNAARVEFGAPVALSAKVTSDGGTPTGSVVFTIDGIAQQPVALSNGTAVLTTSGLAIGMHTVSATYAAQGNFGTSSATLSGGVDIDVAATRVVVSGPGASVAVGETARFTASVEADHGTPAGQVIFSIDGVERAPVTLVQGVASIDVTFPTAGAHVVHATYSGAATFAPSDATLTGGITIVKATAQPALTLPATSAYGAPVTASVTVTSTGGAPGGSVTVLVDDVPVGTAILENGAASLVLPALSSGDHDVVARYEGDLNFAGGASGTRTISVLPADVTLAISASAGQITAGEPVTITVRATTAYGSAAGDVTVTVGAADYQGTFTNGVATILVTGLAEGVYSVTAVYDGSSEYAPETAALGSDLIVSAAPTDIQVTADLPRSVDGVPYSGSFSAYGGVGPYEFEVSDGALPPNLTLDRTTGVVEGTPVAGSYTWEVTVTGSAGAPGIYRANLTVLDAVTIVLPGGLPAATYRGDYTASVAASGTSASVSYVVSAGRLPRGLSLNSATGAISGEATEVIDAVFTITATDTNGFVGTASYILSVVPPVITVDGAFGNAIVGGAYAGSVTVTGGMAPYNFALDGTLPDGLVFNAAIGAVSGAPTQAGSAAFAILASDAHGFTGRYDVAFDIEVQPIVVLPSTLAAARENRAYAQALSATGGTGPYTYSVVTGDLPVGVTLNTTTGRLSGTPRENGRFIFEIEASDANALAGRHVYTLDVAPAAVLVVGTTLDPVTAGLDYSDFITVSGGTGPYTFEIVSGALPAGMELDTTTGEIHETTLVPGTYTFTVAVTDAGGDWVLATVGLRVVAPTIGVTVDANNAAFGETVTGIAQATGGTAPFRFAVSAGALPRGVSIVQATGVITGTATQAGQFTATISATDANGFVGTATVEIAILAPTLTLSALPDDFRIGRPVTETLVGGGGRSPYSYAVTSGSLPAGMALDATSGALTGTPLALGERTFTITATDADAFVISRSYTVEIVSNAGTAQLPTVQPPAATAGVSYSTLIEATGGAAPLRYSITAGGLPSDLRLDPATGEISGITAATGNFTFELTVTDADHRANSATYTLVSIAPVISADGQPPAGIAGTSYAGALLARGGVGPYVFDVQSGSLPLGLTLDPSGQITGTPRQAGVFELVVIATDDNDFAATLTYRLEVAAPELVISATTPNGQIGRTYNGNITASNGIAPFTYAVTGGALPAGVDLDANSGALSGEPTASGSAIFTITATDSFGFSAAITRSVVIATNVGTATMPATLMNGVAGDDYDATVAASGGTGPYRYEVTVGALPDGLSLNATTGIIDGVPTQAGQFTFSITVRDALDLINQQAFTLDIAAPVVEVDANPPPAEAGEPYSAMVTVSGGTAPYSFAMVDAPPGLTIDNTGEISGQPSRAGLYTFSVVVTDTYGFRTVQAFTLRVASVPIPLDMPAGVPVAVVDERYVGLVVPSNAVGSATYTLVNGTQLPAGLTLGAGDGIISGAPTTVGTFSFDIRAVDEDGNIGEASYQLVVEAAAVPQPETTDTQVAITASSAVVGETVSVSISVTSSNGPANGGVVALVDRNTGTTLASGALAADGTLALDVTFPTAGTVDLVAQYAGTSSFAASNSAGDTITVGSASTSVSISGTSGTVLANAPILLVAQVSRQAPSSGPAGLGDIVFTVDGADRERRATVSGSASYSFSLPPGTYLLGARYEPSDTRDAGSASTPVPLLVTSGTITTLSGPTSDVEPGAPVVYTATVTPDVSGVAIDGEVIFTDNGSVVATVPVSGNTAIFSTTAGPLGTHEIVATFSSDSHYDDSASPALSYLVVPPTGAPATATTTTLTSTTTTPQIGESVQLHVEVRGTGALPTGSVTLVNITTGVTLGTVELDAGGNASIGLVLTDLGTTTIRARYEGDASNLSSEQDVTLTVAAPGTQLTLTPSASAVVPGDRVTLSAQVERDSGGLADAGTIAFLADGIAFAHVPTNGNAVVEATSDPLSDHTEFVAEFIPGPGSVDAPAASNAVTVNAVVATPLVVVSAVIASDGSASGTVSVTAPSGVGQVPGGDVTLQATGVADQVLTLSGGTVAFTYPAGTFGNSAVIFTADYGGDFSFAAASGSTTATITPSGNLSVQLSSNTGAIFSVGQVIVVSADISATAGAVNGIVVTSSASFNCPRTALPAGQSMTCSGQYLVTESDLAAGQLIIGVTVSAANTASVSQQIVLGLEADTVSETFRSLGQTFVADRARSLGTALPLPNIFTRRLAGTRAGTVQASTSETSQLLAFSSSLVEWRNWGAAQAAGDLALGTADEPLPVNVWIDAQMAVHASASGDEAWGRLGTFALGADYLVTEDFFAGVMVQGDWASQTGNDGDVSGSGFLIGPYASIALNETLSLDAAVLYGRSSNTSTATLFGQAFRGDFETSRLYAKAALSGYFEVDQLTLRPNATFLLTSETTDDYVVTNGSGALVSIPGGDHLQYQLTVGGTAEYEVALEDGATLTPIVGLDLGFNDTVTDGQSPDGSLLGRLTTGVRYRTDAGFELGVEFRTEIDSGGFSSAGARATIRGQF</sequence>
<dbReference type="SUPFAM" id="SSF103515">
    <property type="entry name" value="Autotransporter"/>
    <property type="match status" value="1"/>
</dbReference>
<dbReference type="GO" id="GO:0005509">
    <property type="term" value="F:calcium ion binding"/>
    <property type="evidence" value="ECO:0007669"/>
    <property type="project" value="InterPro"/>
</dbReference>
<dbReference type="InterPro" id="IPR017868">
    <property type="entry name" value="Filamin/ABP280_repeat-like"/>
</dbReference>
<dbReference type="Pfam" id="PF16640">
    <property type="entry name" value="Big_3_5"/>
    <property type="match status" value="17"/>
</dbReference>
<dbReference type="InterPro" id="IPR005546">
    <property type="entry name" value="Autotransporte_beta"/>
</dbReference>
<evidence type="ECO:0000259" key="1">
    <source>
        <dbReference type="PROSITE" id="PS51208"/>
    </source>
</evidence>
<dbReference type="SUPFAM" id="SSF49313">
    <property type="entry name" value="Cadherin-like"/>
    <property type="match status" value="9"/>
</dbReference>
<dbReference type="Gene3D" id="2.60.40.10">
    <property type="entry name" value="Immunoglobulins"/>
    <property type="match status" value="31"/>
</dbReference>